<feature type="compositionally biased region" description="Acidic residues" evidence="1">
    <location>
        <begin position="703"/>
        <end position="719"/>
    </location>
</feature>
<accession>A0A6L2LZA9</accession>
<feature type="region of interest" description="Disordered" evidence="1">
    <location>
        <begin position="296"/>
        <end position="323"/>
    </location>
</feature>
<comment type="caution">
    <text evidence="2">The sequence shown here is derived from an EMBL/GenBank/DDBJ whole genome shotgun (WGS) entry which is preliminary data.</text>
</comment>
<dbReference type="AlphaFoldDB" id="A0A6L2LZA9"/>
<feature type="region of interest" description="Disordered" evidence="1">
    <location>
        <begin position="686"/>
        <end position="731"/>
    </location>
</feature>
<dbReference type="Pfam" id="PF14223">
    <property type="entry name" value="Retrotran_gag_2"/>
    <property type="match status" value="1"/>
</dbReference>
<dbReference type="GO" id="GO:0003676">
    <property type="term" value="F:nucleic acid binding"/>
    <property type="evidence" value="ECO:0007669"/>
    <property type="project" value="InterPro"/>
</dbReference>
<dbReference type="PANTHER" id="PTHR35317:SF23">
    <property type="entry name" value="OS04G0629600 PROTEIN"/>
    <property type="match status" value="1"/>
</dbReference>
<dbReference type="EMBL" id="BKCJ010005357">
    <property type="protein sequence ID" value="GEU66297.1"/>
    <property type="molecule type" value="Genomic_DNA"/>
</dbReference>
<gene>
    <name evidence="2" type="ORF">Tci_038275</name>
</gene>
<dbReference type="PANTHER" id="PTHR35317">
    <property type="entry name" value="OS04G0629600 PROTEIN"/>
    <property type="match status" value="1"/>
</dbReference>
<organism evidence="2">
    <name type="scientific">Tanacetum cinerariifolium</name>
    <name type="common">Dalmatian daisy</name>
    <name type="synonym">Chrysanthemum cinerariifolium</name>
    <dbReference type="NCBI Taxonomy" id="118510"/>
    <lineage>
        <taxon>Eukaryota</taxon>
        <taxon>Viridiplantae</taxon>
        <taxon>Streptophyta</taxon>
        <taxon>Embryophyta</taxon>
        <taxon>Tracheophyta</taxon>
        <taxon>Spermatophyta</taxon>
        <taxon>Magnoliopsida</taxon>
        <taxon>eudicotyledons</taxon>
        <taxon>Gunneridae</taxon>
        <taxon>Pentapetalae</taxon>
        <taxon>asterids</taxon>
        <taxon>campanulids</taxon>
        <taxon>Asterales</taxon>
        <taxon>Asteraceae</taxon>
        <taxon>Asteroideae</taxon>
        <taxon>Anthemideae</taxon>
        <taxon>Anthemidinae</taxon>
        <taxon>Tanacetum</taxon>
    </lineage>
</organism>
<feature type="compositionally biased region" description="Basic and acidic residues" evidence="1">
    <location>
        <begin position="1"/>
        <end position="10"/>
    </location>
</feature>
<evidence type="ECO:0000256" key="1">
    <source>
        <dbReference type="SAM" id="MobiDB-lite"/>
    </source>
</evidence>
<evidence type="ECO:0000313" key="2">
    <source>
        <dbReference type="EMBL" id="GEU66297.1"/>
    </source>
</evidence>
<protein>
    <submittedName>
        <fullName evidence="2">Ribonuclease H-like domain-containing protein</fullName>
    </submittedName>
</protein>
<proteinExistence type="predicted"/>
<sequence length="1045" mass="117368">MTRDDNHDGDQPETSNPSQPIPPPTSQLLNIVSYIKIPILKKGKYDIWAMRMEHYLCHTDYPIWQVIQNGNGFVSVTTDTNGMIKVLPPKTAEEVVAREKERKARTTLLTALPEHHLAKFHKMTDAKEMWEAIKSRFCGNDESKKMQKYLLKQQFKGFFVSASEGLHKGYDRADTLSFDDLYNNLRVFERDVKGTAASSSSNTQNVAFVLADNTSSNNDVSTAYSVSSPSVSKSQKELSASNTDKVAMISMRIKKFHKRTGRKLQFNTRDTVGFDKTKVECFNCYKIRHFAKDCRAKGNQDSRRRDGGYNENKARDNGRRPAYQDDSKALVTIDGEAIDWSRHIEEDTQNFAMMAYSSSNSGSENEIQSCFKTCTESYARLKKLYDEQKDKLGDASVEIIGYSLALKKSVFMNKECDLENTPVNDRYAEGMHTVPPSMTKNYMPSGPDVEIDYSKFTYGPNRLQLMNQTLNLLNMLLVILNKVFNYNSGSKFRKSVKDPLGRLKSEMAWFPKRNKFLLFLTNGHQFTVSNKHQELASPEANGFCKELASLKQMALEQTAAGKENSNPLMADSITILLTMLAVKLLLFMGSCLRTIKDYSRLGDQKAAKWVSDDELEAPEEAPRFSKQAPLSLNYVLGPEHPPSLDYVHGLEYLEYLVPSNDEVSIEDQPLPTDASPTALSLGYVVESDPSEEDPKEDPREDPADGGDDDNDDDEEEEEEHLAPADSTILPVVDYVPSAEDIEAFKINESAPTLRAPSPRLHRARLSVRPQTPMAAATKALIDAVVAALPSSSPPPPLTMLSSPLLHIPSPPLPLPSPPAHIIPTYAEAPLGYKADMIRSSVASPLLLPAPSSPLLLPANDVRKMFPRLMCHLRRGEVGYRITDVWDDMVRDIEGRASTTLEELSQRVTNLANTLARDTHEMYAQQAWSQAMNCNRALHAELLAYRAEQLHRRVSDQVFYLHSSWKCSNVVEFPVNTVGHDAAYGMSWKTLKKMMTDNYYLRGEIKKLEIKLLNLKVNESDEVEKYVGGLPDMIQGNVMASKPKTM</sequence>
<feature type="region of interest" description="Disordered" evidence="1">
    <location>
        <begin position="1"/>
        <end position="25"/>
    </location>
</feature>
<reference evidence="2" key="1">
    <citation type="journal article" date="2019" name="Sci. Rep.">
        <title>Draft genome of Tanacetum cinerariifolium, the natural source of mosquito coil.</title>
        <authorList>
            <person name="Yamashiro T."/>
            <person name="Shiraishi A."/>
            <person name="Satake H."/>
            <person name="Nakayama K."/>
        </authorList>
    </citation>
    <scope>NUCLEOTIDE SEQUENCE</scope>
</reference>
<name>A0A6L2LZA9_TANCI</name>
<dbReference type="InterPro" id="IPR036875">
    <property type="entry name" value="Znf_CCHC_sf"/>
</dbReference>
<dbReference type="SUPFAM" id="SSF57756">
    <property type="entry name" value="Retrovirus zinc finger-like domains"/>
    <property type="match status" value="1"/>
</dbReference>
<dbReference type="GO" id="GO:0008270">
    <property type="term" value="F:zinc ion binding"/>
    <property type="evidence" value="ECO:0007669"/>
    <property type="project" value="InterPro"/>
</dbReference>